<dbReference type="Pfam" id="PF02861">
    <property type="entry name" value="Clp_N"/>
    <property type="match status" value="1"/>
</dbReference>
<dbReference type="GO" id="GO:0034605">
    <property type="term" value="P:cellular response to heat"/>
    <property type="evidence" value="ECO:0007669"/>
    <property type="project" value="TreeGrafter"/>
</dbReference>
<dbReference type="InterPro" id="IPR041546">
    <property type="entry name" value="ClpA/ClpB_AAA_lid"/>
</dbReference>
<dbReference type="GO" id="GO:0016887">
    <property type="term" value="F:ATP hydrolysis activity"/>
    <property type="evidence" value="ECO:0007669"/>
    <property type="project" value="InterPro"/>
</dbReference>
<dbReference type="SUPFAM" id="SSF52540">
    <property type="entry name" value="P-loop containing nucleoside triphosphate hydrolases"/>
    <property type="match status" value="2"/>
</dbReference>
<dbReference type="PRINTS" id="PR00300">
    <property type="entry name" value="CLPPROTEASEA"/>
</dbReference>
<dbReference type="PANTHER" id="PTHR11638">
    <property type="entry name" value="ATP-DEPENDENT CLP PROTEASE"/>
    <property type="match status" value="1"/>
</dbReference>
<comment type="function">
    <text evidence="5">Part of a stress-induced multi-chaperone system, it is involved in the recovery of the cell from heat-induced damage, in cooperation with DnaK, DnaJ and GrpE. Acts before DnaK, in the processing of protein aggregates. Protein binding stimulates the ATPase activity; ATP hydrolysis unfolds the denatured protein aggregates, which probably helps expose new hydrophobic binding sites on the surface of ClpB-bound aggregates, contributing to the solubilization and refolding of denatured protein aggregates by DnaK.</text>
</comment>
<evidence type="ECO:0000256" key="5">
    <source>
        <dbReference type="ARBA" id="ARBA00025613"/>
    </source>
</evidence>
<evidence type="ECO:0000313" key="9">
    <source>
        <dbReference type="Proteomes" id="UP000823614"/>
    </source>
</evidence>
<dbReference type="InterPro" id="IPR027417">
    <property type="entry name" value="P-loop_NTPase"/>
</dbReference>
<dbReference type="SMART" id="SM00382">
    <property type="entry name" value="AAA"/>
    <property type="match status" value="2"/>
</dbReference>
<dbReference type="PROSITE" id="PS51903">
    <property type="entry name" value="CLP_R"/>
    <property type="match status" value="1"/>
</dbReference>
<dbReference type="Gene3D" id="1.10.8.60">
    <property type="match status" value="2"/>
</dbReference>
<keyword evidence="3 8" id="KW-0067">ATP-binding</keyword>
<dbReference type="GO" id="GO:0008233">
    <property type="term" value="F:peptidase activity"/>
    <property type="evidence" value="ECO:0007669"/>
    <property type="project" value="UniProtKB-KW"/>
</dbReference>
<dbReference type="GO" id="GO:0006508">
    <property type="term" value="P:proteolysis"/>
    <property type="evidence" value="ECO:0007669"/>
    <property type="project" value="UniProtKB-KW"/>
</dbReference>
<dbReference type="Gene3D" id="4.10.860.10">
    <property type="entry name" value="UVR domain"/>
    <property type="match status" value="1"/>
</dbReference>
<dbReference type="InterPro" id="IPR001270">
    <property type="entry name" value="ClpA/B"/>
</dbReference>
<dbReference type="InterPro" id="IPR004176">
    <property type="entry name" value="Clp_R_N"/>
</dbReference>
<dbReference type="FunFam" id="3.40.50.300:FF:000025">
    <property type="entry name" value="ATP-dependent Clp protease subunit"/>
    <property type="match status" value="1"/>
</dbReference>
<sequence length="816" mass="91703">MKNNNQEWIEAISLTETGKNTLSLAREQAKNLGHQSVGTEHLLLALTMDPTILACKILQKASISHAQVLNKIETKALNITKNKQRKNLKSTPKLRKILGYSVSLARKDGFTLAGTEHLLAAILDTPDCFAYHVLLDLNIDFTRMKKQIKQMIQVGRLDSNKKATKNDKQNVSKTPLLDALGQDLTMLATYHELDPVFERDAEIEQITEVLCRKTKNNPLLLGEPGVGKTAVVEGLAQKMALGQVPLELMERRIVGLDIGNLVAGTRYRGDLEDRVQKLITECQLDKSVILFIDEIHTLVGAGGTNEGAVDVAGLLKPALARGTIQVIGATTLDEYQKYIEKDAALERRFSTVKVQEPSKEATVKILQGLRHGLEDHHRVQITDDVLTDAVEMSVRYVNKRFLPDKALDLVDEAAAITQVKQTTKQSEKLSQLWEQLNDLEVQHWQALMQSDLKKAIQLDQQREAVQKKVDRFYERYTTQQAKPVNSDAIRQVISKWTGIPLTKLRQADKQRLLHLEGKLQKRVIGQNKATQAVANVIRRAQAGLNDPTKPMGSFMFLGSTGIGKTELAKTLADEVFNNKDALIRIDMSEYQDKIDVSRLVGAAPGYVGYEEGGQLTEKVRQNPYSVVLFDEIEKANHDVFNLLLQVLDDGILTDSKGRKVDFRNTIIIMTSNVGATAIQKDKIVGFGKDQLSQTQIVQQKIKEALKDTFQPEFLNRIDEIITFQPLALDSIRKIVRLRLQDLQERLAKQNKRLEVTPAAVTYLAKNGYSIEYGARPIRRTIEQKIETPLSELLLADDNWHTVTVNFKQQKLNFVTQ</sequence>
<dbReference type="Gene3D" id="1.10.1780.10">
    <property type="entry name" value="Clp, N-terminal domain"/>
    <property type="match status" value="1"/>
</dbReference>
<keyword evidence="1 6" id="KW-0677">Repeat</keyword>
<dbReference type="Pfam" id="PF07724">
    <property type="entry name" value="AAA_2"/>
    <property type="match status" value="1"/>
</dbReference>
<dbReference type="InterPro" id="IPR003593">
    <property type="entry name" value="AAA+_ATPase"/>
</dbReference>
<feature type="domain" description="Clp R" evidence="7">
    <location>
        <begin position="9"/>
        <end position="154"/>
    </location>
</feature>
<dbReference type="Pfam" id="PF00004">
    <property type="entry name" value="AAA"/>
    <property type="match status" value="1"/>
</dbReference>
<keyword evidence="2" id="KW-0547">Nucleotide-binding</keyword>
<dbReference type="CDD" id="cd00009">
    <property type="entry name" value="AAA"/>
    <property type="match status" value="1"/>
</dbReference>
<evidence type="ECO:0000256" key="2">
    <source>
        <dbReference type="ARBA" id="ARBA00022741"/>
    </source>
</evidence>
<evidence type="ECO:0000259" key="7">
    <source>
        <dbReference type="PROSITE" id="PS51903"/>
    </source>
</evidence>
<accession>A0A9D9E7L9</accession>
<dbReference type="InterPro" id="IPR003959">
    <property type="entry name" value="ATPase_AAA_core"/>
</dbReference>
<evidence type="ECO:0000256" key="3">
    <source>
        <dbReference type="ARBA" id="ARBA00022840"/>
    </source>
</evidence>
<comment type="caution">
    <text evidence="8">The sequence shown here is derived from an EMBL/GenBank/DDBJ whole genome shotgun (WGS) entry which is preliminary data.</text>
</comment>
<dbReference type="AlphaFoldDB" id="A0A9D9E7L9"/>
<gene>
    <name evidence="8" type="ORF">IAA89_06395</name>
</gene>
<protein>
    <submittedName>
        <fullName evidence="8">ATP-dependent Clp protease ATP-binding subunit</fullName>
    </submittedName>
</protein>
<proteinExistence type="predicted"/>
<dbReference type="GO" id="GO:0005737">
    <property type="term" value="C:cytoplasm"/>
    <property type="evidence" value="ECO:0007669"/>
    <property type="project" value="TreeGrafter"/>
</dbReference>
<dbReference type="InterPro" id="IPR050130">
    <property type="entry name" value="ClpA_ClpB"/>
</dbReference>
<dbReference type="PANTHER" id="PTHR11638:SF18">
    <property type="entry name" value="HEAT SHOCK PROTEIN 104"/>
    <property type="match status" value="1"/>
</dbReference>
<dbReference type="GO" id="GO:0005524">
    <property type="term" value="F:ATP binding"/>
    <property type="evidence" value="ECO:0007669"/>
    <property type="project" value="UniProtKB-KW"/>
</dbReference>
<dbReference type="Gene3D" id="3.40.50.300">
    <property type="entry name" value="P-loop containing nucleotide triphosphate hydrolases"/>
    <property type="match status" value="2"/>
</dbReference>
<dbReference type="Proteomes" id="UP000823614">
    <property type="component" value="Unassembled WGS sequence"/>
</dbReference>
<name>A0A9D9E7L9_9LACO</name>
<reference evidence="8" key="2">
    <citation type="journal article" date="2021" name="PeerJ">
        <title>Extensive microbial diversity within the chicken gut microbiome revealed by metagenomics and culture.</title>
        <authorList>
            <person name="Gilroy R."/>
            <person name="Ravi A."/>
            <person name="Getino M."/>
            <person name="Pursley I."/>
            <person name="Horton D.L."/>
            <person name="Alikhan N.F."/>
            <person name="Baker D."/>
            <person name="Gharbi K."/>
            <person name="Hall N."/>
            <person name="Watson M."/>
            <person name="Adriaenssens E.M."/>
            <person name="Foster-Nyarko E."/>
            <person name="Jarju S."/>
            <person name="Secka A."/>
            <person name="Antonio M."/>
            <person name="Oren A."/>
            <person name="Chaudhuri R.R."/>
            <person name="La Ragione R."/>
            <person name="Hildebrand F."/>
            <person name="Pallen M.J."/>
        </authorList>
    </citation>
    <scope>NUCLEOTIDE SEQUENCE</scope>
    <source>
        <strain evidence="8">C6-149</strain>
    </source>
</reference>
<organism evidence="8 9">
    <name type="scientific">Candidatus Gallilactobacillus intestinavium</name>
    <dbReference type="NCBI Taxonomy" id="2840838"/>
    <lineage>
        <taxon>Bacteria</taxon>
        <taxon>Bacillati</taxon>
        <taxon>Bacillota</taxon>
        <taxon>Bacilli</taxon>
        <taxon>Lactobacillales</taxon>
        <taxon>Lactobacillaceae</taxon>
        <taxon>Lactobacillaceae incertae sedis</taxon>
        <taxon>Candidatus Gallilactobacillus</taxon>
    </lineage>
</organism>
<evidence type="ECO:0000256" key="6">
    <source>
        <dbReference type="PROSITE-ProRule" id="PRU01251"/>
    </source>
</evidence>
<dbReference type="CDD" id="cd19499">
    <property type="entry name" value="RecA-like_ClpB_Hsp104-like"/>
    <property type="match status" value="1"/>
</dbReference>
<reference evidence="8" key="1">
    <citation type="submission" date="2020-10" db="EMBL/GenBank/DDBJ databases">
        <authorList>
            <person name="Gilroy R."/>
        </authorList>
    </citation>
    <scope>NUCLEOTIDE SEQUENCE</scope>
    <source>
        <strain evidence="8">C6-149</strain>
    </source>
</reference>
<dbReference type="Pfam" id="PF17871">
    <property type="entry name" value="AAA_lid_9"/>
    <property type="match status" value="1"/>
</dbReference>
<evidence type="ECO:0000256" key="1">
    <source>
        <dbReference type="ARBA" id="ARBA00022737"/>
    </source>
</evidence>
<dbReference type="SUPFAM" id="SSF81923">
    <property type="entry name" value="Double Clp-N motif"/>
    <property type="match status" value="1"/>
</dbReference>
<dbReference type="EMBL" id="JADIMP010000103">
    <property type="protein sequence ID" value="MBO8442042.1"/>
    <property type="molecule type" value="Genomic_DNA"/>
</dbReference>
<dbReference type="InterPro" id="IPR036628">
    <property type="entry name" value="Clp_N_dom_sf"/>
</dbReference>
<keyword evidence="8" id="KW-0378">Hydrolase</keyword>
<dbReference type="Pfam" id="PF10431">
    <property type="entry name" value="ClpB_D2-small"/>
    <property type="match status" value="1"/>
</dbReference>
<evidence type="ECO:0000313" key="8">
    <source>
        <dbReference type="EMBL" id="MBO8442042.1"/>
    </source>
</evidence>
<keyword evidence="4" id="KW-0143">Chaperone</keyword>
<dbReference type="SMART" id="SM01086">
    <property type="entry name" value="ClpB_D2-small"/>
    <property type="match status" value="1"/>
</dbReference>
<dbReference type="InterPro" id="IPR019489">
    <property type="entry name" value="Clp_ATPase_C"/>
</dbReference>
<keyword evidence="8" id="KW-0645">Protease</keyword>
<evidence type="ECO:0000256" key="4">
    <source>
        <dbReference type="ARBA" id="ARBA00023186"/>
    </source>
</evidence>